<organism evidence="2 3">
    <name type="scientific">Billgrantia ethanolica</name>
    <dbReference type="NCBI Taxonomy" id="2733486"/>
    <lineage>
        <taxon>Bacteria</taxon>
        <taxon>Pseudomonadati</taxon>
        <taxon>Pseudomonadota</taxon>
        <taxon>Gammaproteobacteria</taxon>
        <taxon>Oceanospirillales</taxon>
        <taxon>Halomonadaceae</taxon>
        <taxon>Billgrantia</taxon>
    </lineage>
</organism>
<comment type="caution">
    <text evidence="2">The sequence shown here is derived from an EMBL/GenBank/DDBJ whole genome shotgun (WGS) entry which is preliminary data.</text>
</comment>
<keyword evidence="1" id="KW-0472">Membrane</keyword>
<name>A0ABS9A1U6_9GAMM</name>
<dbReference type="EMBL" id="JABFTX010000001">
    <property type="protein sequence ID" value="MCE8002273.1"/>
    <property type="molecule type" value="Genomic_DNA"/>
</dbReference>
<dbReference type="Proteomes" id="UP001320168">
    <property type="component" value="Unassembled WGS sequence"/>
</dbReference>
<keyword evidence="3" id="KW-1185">Reference proteome</keyword>
<feature type="transmembrane region" description="Helical" evidence="1">
    <location>
        <begin position="105"/>
        <end position="134"/>
    </location>
</feature>
<evidence type="ECO:0000256" key="1">
    <source>
        <dbReference type="SAM" id="Phobius"/>
    </source>
</evidence>
<proteinExistence type="predicted"/>
<evidence type="ECO:0000313" key="2">
    <source>
        <dbReference type="EMBL" id="MCE8002273.1"/>
    </source>
</evidence>
<gene>
    <name evidence="2" type="ORF">HOP53_05420</name>
</gene>
<accession>A0ABS9A1U6</accession>
<feature type="transmembrane region" description="Helical" evidence="1">
    <location>
        <begin position="154"/>
        <end position="173"/>
    </location>
</feature>
<dbReference type="RefSeq" id="WP_234269063.1">
    <property type="nucleotide sequence ID" value="NZ_JABFTX010000001.1"/>
</dbReference>
<protein>
    <submittedName>
        <fullName evidence="2">Uncharacterized protein</fullName>
    </submittedName>
</protein>
<evidence type="ECO:0000313" key="3">
    <source>
        <dbReference type="Proteomes" id="UP001320168"/>
    </source>
</evidence>
<reference evidence="2 3" key="1">
    <citation type="journal article" date="2021" name="Front. Microbiol.">
        <title>Aerobic Denitrification and Heterotrophic Sulfur Oxidation in the Genus Halomonas Revealed by Six Novel Species Characterizations and Genome-Based Analysis.</title>
        <authorList>
            <person name="Wang L."/>
            <person name="Shao Z."/>
        </authorList>
    </citation>
    <scope>NUCLEOTIDE SEQUENCE [LARGE SCALE GENOMIC DNA]</scope>
    <source>
        <strain evidence="2 3">MCCC 1A11081</strain>
    </source>
</reference>
<sequence>MADMQPISYSASAYTAELMQRPRQEGSDHSRLFRVSATSGQRLPHRCPTVDTAPMARGLEIIPPKQLRHIESQPNHTPRPVGRAQHPFRMDEECLRYTRQTKRNLFFGLIRAIGMVCFFSSIFLFTAGSIVIFFVSSPQNDINFSEYIEWAVKFYSFICMVALSMWGGANLVYRFFPGFASGYQPGPMWELNRRTGVVTVFANPAKKETAWQVAHQLPFHEFDCYLQSTPSHQGLPQFNLSLVHYREEAHVALVGMFGATSSHVEQRAAWDMVQRYMDTSQPLPDIPVFEMYRPLDPTTLAHDQRTGRPARYWRDMDDETFQQKVHEHQDKLNAFYRS</sequence>
<keyword evidence="1" id="KW-1133">Transmembrane helix</keyword>
<keyword evidence="1" id="KW-0812">Transmembrane</keyword>